<accession>A0A0K2UFG7</accession>
<dbReference type="EMBL" id="HACA01019588">
    <property type="protein sequence ID" value="CDW36949.1"/>
    <property type="molecule type" value="Transcribed_RNA"/>
</dbReference>
<dbReference type="AlphaFoldDB" id="A0A0K2UFG7"/>
<name>A0A0K2UFG7_LEPSM</name>
<sequence length="29" mass="3603">MREREREWGGDEGKSFPFEVTVKQLYHYQ</sequence>
<protein>
    <submittedName>
        <fullName evidence="1">Uncharacterized protein</fullName>
    </submittedName>
</protein>
<reference evidence="1" key="1">
    <citation type="submission" date="2014-05" db="EMBL/GenBank/DDBJ databases">
        <authorList>
            <person name="Chronopoulou M."/>
        </authorList>
    </citation>
    <scope>NUCLEOTIDE SEQUENCE</scope>
    <source>
        <tissue evidence="1">Whole organism</tissue>
    </source>
</reference>
<organism evidence="1">
    <name type="scientific">Lepeophtheirus salmonis</name>
    <name type="common">Salmon louse</name>
    <name type="synonym">Caligus salmonis</name>
    <dbReference type="NCBI Taxonomy" id="72036"/>
    <lineage>
        <taxon>Eukaryota</taxon>
        <taxon>Metazoa</taxon>
        <taxon>Ecdysozoa</taxon>
        <taxon>Arthropoda</taxon>
        <taxon>Crustacea</taxon>
        <taxon>Multicrustacea</taxon>
        <taxon>Hexanauplia</taxon>
        <taxon>Copepoda</taxon>
        <taxon>Siphonostomatoida</taxon>
        <taxon>Caligidae</taxon>
        <taxon>Lepeophtheirus</taxon>
    </lineage>
</organism>
<evidence type="ECO:0000313" key="1">
    <source>
        <dbReference type="EMBL" id="CDW36949.1"/>
    </source>
</evidence>
<proteinExistence type="predicted"/>